<accession>A0A0C2F231</accession>
<keyword evidence="3" id="KW-1185">Reference proteome</keyword>
<comment type="caution">
    <text evidence="2">The sequence shown here is derived from an EMBL/GenBank/DDBJ whole genome shotgun (WGS) entry which is preliminary data.</text>
</comment>
<feature type="region of interest" description="Disordered" evidence="1">
    <location>
        <begin position="390"/>
        <end position="419"/>
    </location>
</feature>
<proteinExistence type="predicted"/>
<evidence type="ECO:0000313" key="2">
    <source>
        <dbReference type="EMBL" id="KIH92989.1"/>
    </source>
</evidence>
<feature type="region of interest" description="Disordered" evidence="1">
    <location>
        <begin position="436"/>
        <end position="458"/>
    </location>
</feature>
<sequence>MDGRRLQHYLALDGPRLEGEQREAAESQSLFDGLGCDSVADASLFFDSGVFGADSDLGFDEQDSLFGGDADMESLFGELDDENARHPGCASPLPFPLALPHPPLPLPLERSCDDGMGKEEDSLLLPDAGLEDLPVVDFDFNLDFDVDIGLAFELEMARQLNKGGGGETGEAGEEAVPFPSGVQESLVATTTRPVSPASKTSDGGWVSSQQARPGIDISTHAVGPLAGTQDDQEGRGLAATDKNDDCDDNEVVFLSSRQVQGFVHPLPLPMSIPHYLELRPRCPQGPPPARIDLDNWNVEELLPYVQLHSKLTIRGIQDRLGLDVDAGRYIVATCHEHLANPAHTVHMSGSSDPTALRILKVTLILSSLALLKDDGDGHFGVGRRWFGRDSPLEPRSMHPSVEPPALDPPHPHPTINLEYSSPRVLRDDLLSSSANRDAPLISKSKKASPSPSAAPLPVTATPAIDLRAETRPPANVNIRYHINIVDARSQQRVIPQIVLHHEDDIRNAGYSYVMDLCAQSGRTVDAVSIMTLPGLERITNDVDWDLVVSRVHDELLLDGEARVLVCLQN</sequence>
<evidence type="ECO:0000256" key="1">
    <source>
        <dbReference type="SAM" id="MobiDB-lite"/>
    </source>
</evidence>
<dbReference type="Proteomes" id="UP000031575">
    <property type="component" value="Unassembled WGS sequence"/>
</dbReference>
<dbReference type="EMBL" id="AWTV01000006">
    <property type="protein sequence ID" value="KIH92989.1"/>
    <property type="molecule type" value="Genomic_DNA"/>
</dbReference>
<feature type="compositionally biased region" description="Polar residues" evidence="1">
    <location>
        <begin position="189"/>
        <end position="211"/>
    </location>
</feature>
<feature type="compositionally biased region" description="Low complexity" evidence="1">
    <location>
        <begin position="438"/>
        <end position="458"/>
    </location>
</feature>
<feature type="compositionally biased region" description="Pro residues" evidence="1">
    <location>
        <begin position="401"/>
        <end position="412"/>
    </location>
</feature>
<reference evidence="2 3" key="1">
    <citation type="journal article" date="2014" name="BMC Genomics">
        <title>Comparative genomics of the major fungal agents of human and animal Sporotrichosis: Sporothrix schenckii and Sporothrix brasiliensis.</title>
        <authorList>
            <person name="Teixeira M.M."/>
            <person name="de Almeida L.G."/>
            <person name="Kubitschek-Barreira P."/>
            <person name="Alves F.L."/>
            <person name="Kioshima E.S."/>
            <person name="Abadio A.K."/>
            <person name="Fernandes L."/>
            <person name="Derengowski L.S."/>
            <person name="Ferreira K.S."/>
            <person name="Souza R.C."/>
            <person name="Ruiz J.C."/>
            <person name="de Andrade N.C."/>
            <person name="Paes H.C."/>
            <person name="Nicola A.M."/>
            <person name="Albuquerque P."/>
            <person name="Gerber A.L."/>
            <person name="Martins V.P."/>
            <person name="Peconick L.D."/>
            <person name="Neto A.V."/>
            <person name="Chaucanez C.B."/>
            <person name="Silva P.A."/>
            <person name="Cunha O.L."/>
            <person name="de Oliveira F.F."/>
            <person name="dos Santos T.C."/>
            <person name="Barros A.L."/>
            <person name="Soares M.A."/>
            <person name="de Oliveira L.M."/>
            <person name="Marini M.M."/>
            <person name="Villalobos-Duno H."/>
            <person name="Cunha M.M."/>
            <person name="de Hoog S."/>
            <person name="da Silveira J.F."/>
            <person name="Henrissat B."/>
            <person name="Nino-Vega G.A."/>
            <person name="Cisalpino P.S."/>
            <person name="Mora-Montes H.M."/>
            <person name="Almeida S.R."/>
            <person name="Stajich J.E."/>
            <person name="Lopes-Bezerra L.M."/>
            <person name="Vasconcelos A.T."/>
            <person name="Felipe M.S."/>
        </authorList>
    </citation>
    <scope>NUCLEOTIDE SEQUENCE [LARGE SCALE GENOMIC DNA]</scope>
    <source>
        <strain evidence="2 3">5110</strain>
    </source>
</reference>
<protein>
    <submittedName>
        <fullName evidence="2">Uncharacterized protein</fullName>
    </submittedName>
</protein>
<dbReference type="OrthoDB" id="5245103at2759"/>
<feature type="region of interest" description="Disordered" evidence="1">
    <location>
        <begin position="189"/>
        <end position="243"/>
    </location>
</feature>
<dbReference type="GeneID" id="63675641"/>
<dbReference type="VEuPathDB" id="FungiDB:SPBR_02417"/>
<evidence type="ECO:0000313" key="3">
    <source>
        <dbReference type="Proteomes" id="UP000031575"/>
    </source>
</evidence>
<dbReference type="HOGENOM" id="CLU_479108_0_0_1"/>
<dbReference type="RefSeq" id="XP_040620999.1">
    <property type="nucleotide sequence ID" value="XM_040760720.1"/>
</dbReference>
<dbReference type="AlphaFoldDB" id="A0A0C2F231"/>
<gene>
    <name evidence="2" type="ORF">SPBR_02417</name>
</gene>
<name>A0A0C2F231_9PEZI</name>
<organism evidence="2 3">
    <name type="scientific">Sporothrix brasiliensis 5110</name>
    <dbReference type="NCBI Taxonomy" id="1398154"/>
    <lineage>
        <taxon>Eukaryota</taxon>
        <taxon>Fungi</taxon>
        <taxon>Dikarya</taxon>
        <taxon>Ascomycota</taxon>
        <taxon>Pezizomycotina</taxon>
        <taxon>Sordariomycetes</taxon>
        <taxon>Sordariomycetidae</taxon>
        <taxon>Ophiostomatales</taxon>
        <taxon>Ophiostomataceae</taxon>
        <taxon>Sporothrix</taxon>
    </lineage>
</organism>